<keyword evidence="4" id="KW-0964">Secreted</keyword>
<dbReference type="Proteomes" id="UP001474421">
    <property type="component" value="Unassembled WGS sequence"/>
</dbReference>
<dbReference type="Pfam" id="PF01823">
    <property type="entry name" value="MACPF"/>
    <property type="match status" value="1"/>
</dbReference>
<dbReference type="EMBL" id="JAOTOJ010000002">
    <property type="protein sequence ID" value="KAK9408589.1"/>
    <property type="molecule type" value="Genomic_DNA"/>
</dbReference>
<dbReference type="GO" id="GO:0031640">
    <property type="term" value="P:killing of cells of another organism"/>
    <property type="evidence" value="ECO:0007669"/>
    <property type="project" value="UniProtKB-KW"/>
</dbReference>
<evidence type="ECO:0000256" key="2">
    <source>
        <dbReference type="ARBA" id="ARBA00004613"/>
    </source>
</evidence>
<comment type="caution">
    <text evidence="10">The sequence shown here is derived from an EMBL/GenBank/DDBJ whole genome shotgun (WGS) entry which is preliminary data.</text>
</comment>
<dbReference type="PANTHER" id="PTHR45742">
    <property type="entry name" value="COMPLEMENT COMPONENT C6"/>
    <property type="match status" value="1"/>
</dbReference>
<keyword evidence="5" id="KW-0812">Transmembrane</keyword>
<dbReference type="PROSITE" id="PS51412">
    <property type="entry name" value="MACPF_2"/>
    <property type="match status" value="1"/>
</dbReference>
<reference evidence="10 11" key="1">
    <citation type="journal article" date="2024" name="Proc. Natl. Acad. Sci. U.S.A.">
        <title>The genetic regulatory architecture and epigenomic basis for age-related changes in rattlesnake venom.</title>
        <authorList>
            <person name="Hogan M.P."/>
            <person name="Holding M.L."/>
            <person name="Nystrom G.S."/>
            <person name="Colston T.J."/>
            <person name="Bartlett D.A."/>
            <person name="Mason A.J."/>
            <person name="Ellsworth S.A."/>
            <person name="Rautsaw R.M."/>
            <person name="Lawrence K.C."/>
            <person name="Strickland J.L."/>
            <person name="He B."/>
            <person name="Fraser P."/>
            <person name="Margres M.J."/>
            <person name="Gilbert D.M."/>
            <person name="Gibbs H.L."/>
            <person name="Parkinson C.L."/>
            <person name="Rokyta D.R."/>
        </authorList>
    </citation>
    <scope>NUCLEOTIDE SEQUENCE [LARGE SCALE GENOMIC DNA]</scope>
    <source>
        <strain evidence="10">DRR0105</strain>
    </source>
</reference>
<name>A0AAW1C206_CROAD</name>
<evidence type="ECO:0000256" key="5">
    <source>
        <dbReference type="ARBA" id="ARBA00022692"/>
    </source>
</evidence>
<evidence type="ECO:0000256" key="3">
    <source>
        <dbReference type="ARBA" id="ARBA00009214"/>
    </source>
</evidence>
<dbReference type="PROSITE" id="PS00279">
    <property type="entry name" value="MACPF_1"/>
    <property type="match status" value="1"/>
</dbReference>
<comment type="similarity">
    <text evidence="3">Belongs to the complement C6/C7/C8/C9 family.</text>
</comment>
<dbReference type="GO" id="GO:0006956">
    <property type="term" value="P:complement activation"/>
    <property type="evidence" value="ECO:0007669"/>
    <property type="project" value="TreeGrafter"/>
</dbReference>
<evidence type="ECO:0000256" key="7">
    <source>
        <dbReference type="ARBA" id="ARBA00023136"/>
    </source>
</evidence>
<dbReference type="SMART" id="SM00457">
    <property type="entry name" value="MACPF"/>
    <property type="match status" value="1"/>
</dbReference>
<evidence type="ECO:0000256" key="1">
    <source>
        <dbReference type="ARBA" id="ARBA00004370"/>
    </source>
</evidence>
<evidence type="ECO:0000259" key="9">
    <source>
        <dbReference type="PROSITE" id="PS51412"/>
    </source>
</evidence>
<gene>
    <name evidence="10" type="ORF">NXF25_007363</name>
</gene>
<dbReference type="InterPro" id="IPR020864">
    <property type="entry name" value="MACPF"/>
</dbReference>
<dbReference type="GO" id="GO:0005576">
    <property type="term" value="C:extracellular region"/>
    <property type="evidence" value="ECO:0007669"/>
    <property type="project" value="UniProtKB-SubCell"/>
</dbReference>
<organism evidence="10 11">
    <name type="scientific">Crotalus adamanteus</name>
    <name type="common">Eastern diamondback rattlesnake</name>
    <dbReference type="NCBI Taxonomy" id="8729"/>
    <lineage>
        <taxon>Eukaryota</taxon>
        <taxon>Metazoa</taxon>
        <taxon>Chordata</taxon>
        <taxon>Craniata</taxon>
        <taxon>Vertebrata</taxon>
        <taxon>Euteleostomi</taxon>
        <taxon>Lepidosauria</taxon>
        <taxon>Squamata</taxon>
        <taxon>Bifurcata</taxon>
        <taxon>Unidentata</taxon>
        <taxon>Episquamata</taxon>
        <taxon>Toxicofera</taxon>
        <taxon>Serpentes</taxon>
        <taxon>Colubroidea</taxon>
        <taxon>Viperidae</taxon>
        <taxon>Crotalinae</taxon>
        <taxon>Crotalus</taxon>
    </lineage>
</organism>
<evidence type="ECO:0000256" key="4">
    <source>
        <dbReference type="ARBA" id="ARBA00022525"/>
    </source>
</evidence>
<evidence type="ECO:0000256" key="6">
    <source>
        <dbReference type="ARBA" id="ARBA00022852"/>
    </source>
</evidence>
<dbReference type="Gene3D" id="2.10.25.10">
    <property type="entry name" value="Laminin"/>
    <property type="match status" value="1"/>
</dbReference>
<dbReference type="GO" id="GO:0005579">
    <property type="term" value="C:membrane attack complex"/>
    <property type="evidence" value="ECO:0007669"/>
    <property type="project" value="InterPro"/>
</dbReference>
<evidence type="ECO:0000313" key="10">
    <source>
        <dbReference type="EMBL" id="KAK9408589.1"/>
    </source>
</evidence>
<accession>A0AAW1C206</accession>
<keyword evidence="11" id="KW-1185">Reference proteome</keyword>
<sequence length="451" mass="50332">MKPAQTAFHNEFYNGICDRVRDGNTATYYRKPWNVAVLNYDTRGDKHFTNEFYSDQISTMKEIFKTKSQSFDVSLSVKLKPTESNVTADIGGSFHAGKSTNMSDFLQKAKGMNPIYLHVKSNIYLGTFQMRKRDLRLSETFLEDLKFLPSTYEKGEYCKFLETYGTHYAQKGTIGGKYELMYVLDNQTLSSHGLTKGDVNECLGFNLGLTITADIAEAKSEIKAKQCKTGGFKNVDDMKKSGVIQDVVSLIQGGTTATLTKLNELLSSNVKLIDVEQYVEWAATLPQAPTVIRQEIAPISELVPLKITDSRIKKENLDRAVEDYVAEYSVCKCQPCLHGGTAMLIEGKCECACTPFYKGEACEIPKSSFIPDILCDCEILKEDEVMKNSKIPNILKLDNFFLILIQLKLPLMGAGAVGPTGLPVRMENVSEQESVIILHLDLGANYVQEQP</sequence>
<feature type="domain" description="MACPF" evidence="9">
    <location>
        <begin position="1"/>
        <end position="332"/>
    </location>
</feature>
<dbReference type="SUPFAM" id="SSF57196">
    <property type="entry name" value="EGF/Laminin"/>
    <property type="match status" value="1"/>
</dbReference>
<dbReference type="InterPro" id="IPR020863">
    <property type="entry name" value="MACPF_CS"/>
</dbReference>
<dbReference type="AlphaFoldDB" id="A0AAW1C206"/>
<keyword evidence="7" id="KW-0472">Membrane</keyword>
<dbReference type="PANTHER" id="PTHR45742:SF3">
    <property type="entry name" value="COMPLEMENT COMPONENT C9"/>
    <property type="match status" value="1"/>
</dbReference>
<protein>
    <submittedName>
        <fullName evidence="10">C6: Complement component C6</fullName>
    </submittedName>
</protein>
<proteinExistence type="inferred from homology"/>
<keyword evidence="6" id="KW-0204">Cytolysis</keyword>
<keyword evidence="8" id="KW-1015">Disulfide bond</keyword>
<evidence type="ECO:0000313" key="11">
    <source>
        <dbReference type="Proteomes" id="UP001474421"/>
    </source>
</evidence>
<dbReference type="InterPro" id="IPR001862">
    <property type="entry name" value="MAC_perforin"/>
</dbReference>
<evidence type="ECO:0000256" key="8">
    <source>
        <dbReference type="ARBA" id="ARBA00023157"/>
    </source>
</evidence>
<dbReference type="PRINTS" id="PR00764">
    <property type="entry name" value="COMPLEMENTC9"/>
</dbReference>
<comment type="subcellular location">
    <subcellularLocation>
        <location evidence="1">Membrane</location>
    </subcellularLocation>
    <subcellularLocation>
        <location evidence="2">Secreted</location>
    </subcellularLocation>
</comment>